<dbReference type="NCBIfam" id="TIGR01352">
    <property type="entry name" value="tonB_Cterm"/>
    <property type="match status" value="1"/>
</dbReference>
<evidence type="ECO:0000256" key="2">
    <source>
        <dbReference type="ARBA" id="ARBA00006555"/>
    </source>
</evidence>
<feature type="domain" description="TonB C-terminal" evidence="11">
    <location>
        <begin position="362"/>
        <end position="450"/>
    </location>
</feature>
<evidence type="ECO:0000256" key="7">
    <source>
        <dbReference type="ARBA" id="ARBA00022927"/>
    </source>
</evidence>
<keyword evidence="13" id="KW-1185">Reference proteome</keyword>
<protein>
    <submittedName>
        <fullName evidence="12">TonB family protein</fullName>
    </submittedName>
</protein>
<evidence type="ECO:0000256" key="3">
    <source>
        <dbReference type="ARBA" id="ARBA00022448"/>
    </source>
</evidence>
<proteinExistence type="inferred from homology"/>
<evidence type="ECO:0000259" key="11">
    <source>
        <dbReference type="PROSITE" id="PS52015"/>
    </source>
</evidence>
<dbReference type="Gene3D" id="2.60.40.1120">
    <property type="entry name" value="Carboxypeptidase-like, regulatory domain"/>
    <property type="match status" value="1"/>
</dbReference>
<comment type="caution">
    <text evidence="12">The sequence shown here is derived from an EMBL/GenBank/DDBJ whole genome shotgun (WGS) entry which is preliminary data.</text>
</comment>
<reference evidence="12 13" key="1">
    <citation type="submission" date="2024-06" db="EMBL/GenBank/DDBJ databases">
        <title>Pontibacter populi HYL7-15.</title>
        <authorList>
            <person name="Kim M.K."/>
        </authorList>
    </citation>
    <scope>NUCLEOTIDE SEQUENCE [LARGE SCALE GENOMIC DNA]</scope>
    <source>
        <strain evidence="12 13">HYL7-15</strain>
    </source>
</reference>
<dbReference type="InterPro" id="IPR006260">
    <property type="entry name" value="TonB/TolA_C"/>
</dbReference>
<dbReference type="InterPro" id="IPR051045">
    <property type="entry name" value="TonB-dependent_transducer"/>
</dbReference>
<evidence type="ECO:0000256" key="8">
    <source>
        <dbReference type="ARBA" id="ARBA00022989"/>
    </source>
</evidence>
<keyword evidence="6 10" id="KW-0812">Transmembrane</keyword>
<dbReference type="PANTHER" id="PTHR33446">
    <property type="entry name" value="PROTEIN TONB-RELATED"/>
    <property type="match status" value="1"/>
</dbReference>
<dbReference type="Proteomes" id="UP001476807">
    <property type="component" value="Unassembled WGS sequence"/>
</dbReference>
<gene>
    <name evidence="12" type="ORF">ABS362_04505</name>
</gene>
<accession>A0ABV1RQY1</accession>
<dbReference type="InterPro" id="IPR037682">
    <property type="entry name" value="TonB_C"/>
</dbReference>
<dbReference type="SUPFAM" id="SSF74653">
    <property type="entry name" value="TolA/TonB C-terminal domain"/>
    <property type="match status" value="1"/>
</dbReference>
<name>A0ABV1RQY1_9BACT</name>
<evidence type="ECO:0000313" key="12">
    <source>
        <dbReference type="EMBL" id="MER2996793.1"/>
    </source>
</evidence>
<dbReference type="Pfam" id="PF03544">
    <property type="entry name" value="TonB_C"/>
    <property type="match status" value="1"/>
</dbReference>
<evidence type="ECO:0000256" key="1">
    <source>
        <dbReference type="ARBA" id="ARBA00004383"/>
    </source>
</evidence>
<keyword evidence="3" id="KW-0813">Transport</keyword>
<evidence type="ECO:0000256" key="4">
    <source>
        <dbReference type="ARBA" id="ARBA00022475"/>
    </source>
</evidence>
<sequence>MNHDSHNIHFGADGHPTLELLRQYQEGLLSPALSHQLERHLLDCELCADIAEGMALSDATQTKAAVADINQRLTIAKEKRRAAAWYADWHAVAAVFVLICSAVMVFYYQYTTLQTTSETIAVEQSETIEPTINYAPPIANLDEEVAEEAQPAQAIVKPRLAPAQTIVAPQTYADTDEDDFFPYDITAVMDEMEVAEKAEALALEEVTFDLKQDSVATIAIAKPKAKATTAAPQMSFERALQGQVAGVALQRNKVGDFDVVQGKVTDEIGNPLPGVTVQVKGTMQGVSTDVNGNFSLQMPEGKNTLTFRYIGFQTKEQQLDSATNLLAVNLQPDNQALSEVVVTGYSKSADLKSVEVSVIEKPEPTIGRRAYKLYLKNEQRLLQTDIKGRVIVGFSVSDNGQLENVRVLRSLSNEADAEAVRLIQQGPAWEPAMQNGNPVEQQVKIVVRFR</sequence>
<dbReference type="InterPro" id="IPR008969">
    <property type="entry name" value="CarboxyPept-like_regulatory"/>
</dbReference>
<dbReference type="PROSITE" id="PS52015">
    <property type="entry name" value="TONB_CTD"/>
    <property type="match status" value="1"/>
</dbReference>
<dbReference type="SUPFAM" id="SSF49464">
    <property type="entry name" value="Carboxypeptidase regulatory domain-like"/>
    <property type="match status" value="1"/>
</dbReference>
<evidence type="ECO:0000256" key="5">
    <source>
        <dbReference type="ARBA" id="ARBA00022519"/>
    </source>
</evidence>
<keyword evidence="9 10" id="KW-0472">Membrane</keyword>
<dbReference type="RefSeq" id="WP_350411126.1">
    <property type="nucleotide sequence ID" value="NZ_JBEOKT010000003.1"/>
</dbReference>
<comment type="similarity">
    <text evidence="2">Belongs to the TonB family.</text>
</comment>
<dbReference type="Gene3D" id="3.30.1150.10">
    <property type="match status" value="1"/>
</dbReference>
<dbReference type="Pfam" id="PF13715">
    <property type="entry name" value="CarbopepD_reg_2"/>
    <property type="match status" value="1"/>
</dbReference>
<evidence type="ECO:0000256" key="10">
    <source>
        <dbReference type="SAM" id="Phobius"/>
    </source>
</evidence>
<keyword evidence="7" id="KW-0653">Protein transport</keyword>
<evidence type="ECO:0000256" key="9">
    <source>
        <dbReference type="ARBA" id="ARBA00023136"/>
    </source>
</evidence>
<dbReference type="EMBL" id="JBEOKT010000003">
    <property type="protein sequence ID" value="MER2996793.1"/>
    <property type="molecule type" value="Genomic_DNA"/>
</dbReference>
<dbReference type="PANTHER" id="PTHR33446:SF2">
    <property type="entry name" value="PROTEIN TONB"/>
    <property type="match status" value="1"/>
</dbReference>
<organism evidence="12 13">
    <name type="scientific">Pontibacter populi</name>
    <dbReference type="NCBI Taxonomy" id="890055"/>
    <lineage>
        <taxon>Bacteria</taxon>
        <taxon>Pseudomonadati</taxon>
        <taxon>Bacteroidota</taxon>
        <taxon>Cytophagia</taxon>
        <taxon>Cytophagales</taxon>
        <taxon>Hymenobacteraceae</taxon>
        <taxon>Pontibacter</taxon>
    </lineage>
</organism>
<keyword evidence="8 10" id="KW-1133">Transmembrane helix</keyword>
<evidence type="ECO:0000313" key="13">
    <source>
        <dbReference type="Proteomes" id="UP001476807"/>
    </source>
</evidence>
<comment type="subcellular location">
    <subcellularLocation>
        <location evidence="1">Cell inner membrane</location>
        <topology evidence="1">Single-pass membrane protein</topology>
        <orientation evidence="1">Periplasmic side</orientation>
    </subcellularLocation>
</comment>
<feature type="transmembrane region" description="Helical" evidence="10">
    <location>
        <begin position="89"/>
        <end position="110"/>
    </location>
</feature>
<keyword evidence="4" id="KW-1003">Cell membrane</keyword>
<evidence type="ECO:0000256" key="6">
    <source>
        <dbReference type="ARBA" id="ARBA00022692"/>
    </source>
</evidence>
<keyword evidence="5" id="KW-0997">Cell inner membrane</keyword>